<feature type="transmembrane region" description="Helical" evidence="1">
    <location>
        <begin position="138"/>
        <end position="159"/>
    </location>
</feature>
<dbReference type="RefSeq" id="WP_146504062.1">
    <property type="nucleotide sequence ID" value="NZ_SJPG01000001.1"/>
</dbReference>
<feature type="transmembrane region" description="Helical" evidence="1">
    <location>
        <begin position="224"/>
        <end position="243"/>
    </location>
</feature>
<dbReference type="PANTHER" id="PTHR23028:SF53">
    <property type="entry name" value="ACYL_TRANSF_3 DOMAIN-CONTAINING PROTEIN"/>
    <property type="match status" value="1"/>
</dbReference>
<dbReference type="GO" id="GO:0016747">
    <property type="term" value="F:acyltransferase activity, transferring groups other than amino-acyl groups"/>
    <property type="evidence" value="ECO:0007669"/>
    <property type="project" value="InterPro"/>
</dbReference>
<evidence type="ECO:0000259" key="2">
    <source>
        <dbReference type="Pfam" id="PF01757"/>
    </source>
</evidence>
<feature type="transmembrane region" description="Helical" evidence="1">
    <location>
        <begin position="249"/>
        <end position="273"/>
    </location>
</feature>
<dbReference type="InterPro" id="IPR050879">
    <property type="entry name" value="Acyltransferase_3"/>
</dbReference>
<dbReference type="Pfam" id="PF01757">
    <property type="entry name" value="Acyl_transf_3"/>
    <property type="match status" value="1"/>
</dbReference>
<sequence>MKKIEELDGIRGLAIIAVILFHCLRFSHTIPALSFLDLVFGSLWIGVDLFFVLSGFLITSILITQKEAEHRLKNFYIRRTLRIFPLYFFVLGIVLLLSCLNISPFREVFSDLVYHFTYTFNIRVALYDWPEAPLLNHFWSLCIEEQFYLVWPFLVFYTSRKRLHRILIAAIACSLICRFGILLTTQSWATQYAFPLCRLDGLSIGALIALRFTSEQPNYRLPQIIGTISLGATACLFLIFRGFRIEDPILIFILPTLIAAAYLPIFCTVLGVGDSLLKKTLRSRILRWFGKYSYGLYVYHQIIRVLVREYWGITESPLGLIVVGGLSVGCSVLSFKFLESYFLSLKTKYAPH</sequence>
<feature type="transmembrane region" description="Helical" evidence="1">
    <location>
        <begin position="84"/>
        <end position="103"/>
    </location>
</feature>
<dbReference type="EC" id="2.3.1.-" evidence="3"/>
<feature type="domain" description="Acyltransferase 3" evidence="2">
    <location>
        <begin position="5"/>
        <end position="333"/>
    </location>
</feature>
<keyword evidence="3" id="KW-0012">Acyltransferase</keyword>
<organism evidence="3 4">
    <name type="scientific">Rubinisphaera italica</name>
    <dbReference type="NCBI Taxonomy" id="2527969"/>
    <lineage>
        <taxon>Bacteria</taxon>
        <taxon>Pseudomonadati</taxon>
        <taxon>Planctomycetota</taxon>
        <taxon>Planctomycetia</taxon>
        <taxon>Planctomycetales</taxon>
        <taxon>Planctomycetaceae</taxon>
        <taxon>Rubinisphaera</taxon>
    </lineage>
</organism>
<dbReference type="AlphaFoldDB" id="A0A5C5XH68"/>
<reference evidence="3 4" key="1">
    <citation type="submission" date="2019-02" db="EMBL/GenBank/DDBJ databases">
        <title>Deep-cultivation of Planctomycetes and their phenomic and genomic characterization uncovers novel biology.</title>
        <authorList>
            <person name="Wiegand S."/>
            <person name="Jogler M."/>
            <person name="Boedeker C."/>
            <person name="Pinto D."/>
            <person name="Vollmers J."/>
            <person name="Rivas-Marin E."/>
            <person name="Kohn T."/>
            <person name="Peeters S.H."/>
            <person name="Heuer A."/>
            <person name="Rast P."/>
            <person name="Oberbeckmann S."/>
            <person name="Bunk B."/>
            <person name="Jeske O."/>
            <person name="Meyerdierks A."/>
            <person name="Storesund J.E."/>
            <person name="Kallscheuer N."/>
            <person name="Luecker S."/>
            <person name="Lage O.M."/>
            <person name="Pohl T."/>
            <person name="Merkel B.J."/>
            <person name="Hornburger P."/>
            <person name="Mueller R.-W."/>
            <person name="Bruemmer F."/>
            <person name="Labrenz M."/>
            <person name="Spormann A.M."/>
            <person name="Op Den Camp H."/>
            <person name="Overmann J."/>
            <person name="Amann R."/>
            <person name="Jetten M.S.M."/>
            <person name="Mascher T."/>
            <person name="Medema M.H."/>
            <person name="Devos D.P."/>
            <person name="Kaster A.-K."/>
            <person name="Ovreas L."/>
            <person name="Rohde M."/>
            <person name="Galperin M.Y."/>
            <person name="Jogler C."/>
        </authorList>
    </citation>
    <scope>NUCLEOTIDE SEQUENCE [LARGE SCALE GENOMIC DNA]</scope>
    <source>
        <strain evidence="3 4">Pan54</strain>
    </source>
</reference>
<evidence type="ECO:0000313" key="3">
    <source>
        <dbReference type="EMBL" id="TWT62174.1"/>
    </source>
</evidence>
<dbReference type="GO" id="GO:0016020">
    <property type="term" value="C:membrane"/>
    <property type="evidence" value="ECO:0007669"/>
    <property type="project" value="TreeGrafter"/>
</dbReference>
<gene>
    <name evidence="3" type="primary">oatA_1</name>
    <name evidence="3" type="ORF">Pan54_29150</name>
</gene>
<dbReference type="EMBL" id="SJPG01000001">
    <property type="protein sequence ID" value="TWT62174.1"/>
    <property type="molecule type" value="Genomic_DNA"/>
</dbReference>
<accession>A0A5C5XH68</accession>
<name>A0A5C5XH68_9PLAN</name>
<dbReference type="OrthoDB" id="9796461at2"/>
<keyword evidence="3" id="KW-0808">Transferase</keyword>
<dbReference type="InterPro" id="IPR002656">
    <property type="entry name" value="Acyl_transf_3_dom"/>
</dbReference>
<proteinExistence type="predicted"/>
<feature type="transmembrane region" description="Helical" evidence="1">
    <location>
        <begin position="12"/>
        <end position="36"/>
    </location>
</feature>
<keyword evidence="4" id="KW-1185">Reference proteome</keyword>
<evidence type="ECO:0000313" key="4">
    <source>
        <dbReference type="Proteomes" id="UP000316095"/>
    </source>
</evidence>
<dbReference type="PANTHER" id="PTHR23028">
    <property type="entry name" value="ACETYLTRANSFERASE"/>
    <property type="match status" value="1"/>
</dbReference>
<feature type="transmembrane region" description="Helical" evidence="1">
    <location>
        <begin position="166"/>
        <end position="186"/>
    </location>
</feature>
<keyword evidence="1" id="KW-1133">Transmembrane helix</keyword>
<feature type="transmembrane region" description="Helical" evidence="1">
    <location>
        <begin position="317"/>
        <end position="338"/>
    </location>
</feature>
<keyword evidence="1" id="KW-0472">Membrane</keyword>
<comment type="caution">
    <text evidence="3">The sequence shown here is derived from an EMBL/GenBank/DDBJ whole genome shotgun (WGS) entry which is preliminary data.</text>
</comment>
<dbReference type="Proteomes" id="UP000316095">
    <property type="component" value="Unassembled WGS sequence"/>
</dbReference>
<protein>
    <submittedName>
        <fullName evidence="3">O-acetyltransferase OatA</fullName>
        <ecNumber evidence="3">2.3.1.-</ecNumber>
    </submittedName>
</protein>
<dbReference type="GO" id="GO:0000271">
    <property type="term" value="P:polysaccharide biosynthetic process"/>
    <property type="evidence" value="ECO:0007669"/>
    <property type="project" value="TreeGrafter"/>
</dbReference>
<feature type="transmembrane region" description="Helical" evidence="1">
    <location>
        <begin position="42"/>
        <end position="63"/>
    </location>
</feature>
<evidence type="ECO:0000256" key="1">
    <source>
        <dbReference type="SAM" id="Phobius"/>
    </source>
</evidence>
<keyword evidence="1" id="KW-0812">Transmembrane</keyword>